<evidence type="ECO:0000256" key="12">
    <source>
        <dbReference type="ARBA" id="ARBA00023014"/>
    </source>
</evidence>
<evidence type="ECO:0000256" key="8">
    <source>
        <dbReference type="ARBA" id="ARBA00022723"/>
    </source>
</evidence>
<dbReference type="PANTHER" id="PTHR42944">
    <property type="entry name" value="ADENINE DNA GLYCOSYLASE"/>
    <property type="match status" value="1"/>
</dbReference>
<dbReference type="InterPro" id="IPR000445">
    <property type="entry name" value="HhH_motif"/>
</dbReference>
<dbReference type="GO" id="GO:0051539">
    <property type="term" value="F:4 iron, 4 sulfur cluster binding"/>
    <property type="evidence" value="ECO:0007669"/>
    <property type="project" value="UniProtKB-KW"/>
</dbReference>
<keyword evidence="17" id="KW-1185">Reference proteome</keyword>
<dbReference type="InterPro" id="IPR011257">
    <property type="entry name" value="DNA_glycosylase"/>
</dbReference>
<evidence type="ECO:0000256" key="13">
    <source>
        <dbReference type="ARBA" id="ARBA00023204"/>
    </source>
</evidence>
<dbReference type="InterPro" id="IPR004035">
    <property type="entry name" value="Endouclease-III_FeS-bd_BS"/>
</dbReference>
<evidence type="ECO:0000256" key="2">
    <source>
        <dbReference type="ARBA" id="ARBA00001966"/>
    </source>
</evidence>
<dbReference type="EC" id="3.2.2.31" evidence="5"/>
<keyword evidence="9" id="KW-0227">DNA damage</keyword>
<name>A0A8J2BIV9_9BACT</name>
<sequence length="339" mass="39847">MSHFLGNPQRMRQKLYQWHRCRSWDLPWRQTQDPYAIVVSEFMLQQTRVGTVLPYYEAWMARFPTWDSLASAAEEEVLRAWEGLGYYRRAANLHKLARWVAAQPGKLLPEDPAELEKLPGIGPYTARAIALFVFRRRELPWDSNLYRVFGRISGTDPRSFRQSSQSWVWELLPSGDKARDFVNAVMDLGRTVCLPRRPRCSLCPWERFCQTRLRGESFLTTPRQALRVTDEELALIESEGSYWVSPCQRGKRWQSFWCLPDWQTDNMTRLDLMGRFTYSVTRYRVCVAVWKAQWKGEPVGPGRWADPPTLEKLPLPRPHRRALALVQKDELLLESSRKR</sequence>
<evidence type="ECO:0000256" key="7">
    <source>
        <dbReference type="ARBA" id="ARBA00022485"/>
    </source>
</evidence>
<dbReference type="SMART" id="SM00478">
    <property type="entry name" value="ENDO3c"/>
    <property type="match status" value="1"/>
</dbReference>
<dbReference type="GO" id="GO:0032357">
    <property type="term" value="F:oxidized purine DNA binding"/>
    <property type="evidence" value="ECO:0007669"/>
    <property type="project" value="TreeGrafter"/>
</dbReference>
<comment type="cofactor">
    <cofactor evidence="2">
        <name>[4Fe-4S] cluster</name>
        <dbReference type="ChEBI" id="CHEBI:49883"/>
    </cofactor>
</comment>
<keyword evidence="14 16" id="KW-0326">Glycosidase</keyword>
<dbReference type="SUPFAM" id="SSF48150">
    <property type="entry name" value="DNA-glycosylase"/>
    <property type="match status" value="1"/>
</dbReference>
<evidence type="ECO:0000313" key="17">
    <source>
        <dbReference type="Proteomes" id="UP000663859"/>
    </source>
</evidence>
<dbReference type="GO" id="GO:0035485">
    <property type="term" value="F:adenine/guanine mispair binding"/>
    <property type="evidence" value="ECO:0007669"/>
    <property type="project" value="TreeGrafter"/>
</dbReference>
<keyword evidence="12" id="KW-0411">Iron-sulfur</keyword>
<dbReference type="GO" id="GO:0034039">
    <property type="term" value="F:8-oxo-7,8-dihydroguanine DNA N-glycosylase activity"/>
    <property type="evidence" value="ECO:0007669"/>
    <property type="project" value="TreeGrafter"/>
</dbReference>
<evidence type="ECO:0000256" key="4">
    <source>
        <dbReference type="ARBA" id="ARBA00008343"/>
    </source>
</evidence>
<evidence type="ECO:0000256" key="1">
    <source>
        <dbReference type="ARBA" id="ARBA00000843"/>
    </source>
</evidence>
<keyword evidence="7" id="KW-0004">4Fe-4S</keyword>
<evidence type="ECO:0000256" key="14">
    <source>
        <dbReference type="ARBA" id="ARBA00023295"/>
    </source>
</evidence>
<evidence type="ECO:0000256" key="5">
    <source>
        <dbReference type="ARBA" id="ARBA00012045"/>
    </source>
</evidence>
<dbReference type="InterPro" id="IPR044298">
    <property type="entry name" value="MIG/MutY"/>
</dbReference>
<dbReference type="GO" id="GO:0046872">
    <property type="term" value="F:metal ion binding"/>
    <property type="evidence" value="ECO:0007669"/>
    <property type="project" value="UniProtKB-KW"/>
</dbReference>
<dbReference type="Pfam" id="PF00730">
    <property type="entry name" value="HhH-GPD"/>
    <property type="match status" value="1"/>
</dbReference>
<feature type="domain" description="HhH-GPD" evidence="15">
    <location>
        <begin position="43"/>
        <end position="191"/>
    </location>
</feature>
<dbReference type="PROSITE" id="PS00764">
    <property type="entry name" value="ENDONUCLEASE_III_1"/>
    <property type="match status" value="1"/>
</dbReference>
<dbReference type="PANTHER" id="PTHR42944:SF1">
    <property type="entry name" value="ADENINE DNA GLYCOSYLASE"/>
    <property type="match status" value="1"/>
</dbReference>
<dbReference type="Gene3D" id="1.10.340.30">
    <property type="entry name" value="Hypothetical protein, domain 2"/>
    <property type="match status" value="1"/>
</dbReference>
<comment type="caution">
    <text evidence="16">The sequence shown here is derived from an EMBL/GenBank/DDBJ whole genome shotgun (WGS) entry which is preliminary data.</text>
</comment>
<keyword evidence="13" id="KW-0234">DNA repair</keyword>
<comment type="function">
    <text evidence="3">Adenine glycosylase active on G-A mispairs. MutY also corrects error-prone DNA synthesis past GO lesions which are due to the oxidatively damaged form of guanine: 7,8-dihydro-8-oxoguanine (8-oxo-dGTP).</text>
</comment>
<evidence type="ECO:0000256" key="10">
    <source>
        <dbReference type="ARBA" id="ARBA00022801"/>
    </source>
</evidence>
<keyword evidence="10 16" id="KW-0378">Hydrolase</keyword>
<dbReference type="GO" id="GO:0006284">
    <property type="term" value="P:base-excision repair"/>
    <property type="evidence" value="ECO:0007669"/>
    <property type="project" value="InterPro"/>
</dbReference>
<keyword evidence="8" id="KW-0479">Metal-binding</keyword>
<dbReference type="CDD" id="cd00056">
    <property type="entry name" value="ENDO3c"/>
    <property type="match status" value="1"/>
</dbReference>
<comment type="catalytic activity">
    <reaction evidence="1">
        <text>Hydrolyzes free adenine bases from 7,8-dihydro-8-oxoguanine:adenine mismatched double-stranded DNA, leaving an apurinic site.</text>
        <dbReference type="EC" id="3.2.2.31"/>
    </reaction>
</comment>
<gene>
    <name evidence="16" type="ORF">MPNT_180040</name>
</gene>
<evidence type="ECO:0000256" key="3">
    <source>
        <dbReference type="ARBA" id="ARBA00002933"/>
    </source>
</evidence>
<organism evidence="16 17">
    <name type="scientific">Candidatus Methylacidithermus pantelleriae</name>
    <dbReference type="NCBI Taxonomy" id="2744239"/>
    <lineage>
        <taxon>Bacteria</taxon>
        <taxon>Pseudomonadati</taxon>
        <taxon>Verrucomicrobiota</taxon>
        <taxon>Methylacidiphilae</taxon>
        <taxon>Methylacidiphilales</taxon>
        <taxon>Methylacidiphilaceae</taxon>
        <taxon>Candidatus Methylacidithermus</taxon>
    </lineage>
</organism>
<protein>
    <recommendedName>
        <fullName evidence="6">Adenine DNA glycosylase</fullName>
        <ecNumber evidence="5">3.2.2.31</ecNumber>
    </recommendedName>
</protein>
<evidence type="ECO:0000256" key="11">
    <source>
        <dbReference type="ARBA" id="ARBA00023004"/>
    </source>
</evidence>
<evidence type="ECO:0000313" key="16">
    <source>
        <dbReference type="EMBL" id="CAF0695051.1"/>
    </source>
</evidence>
<dbReference type="Proteomes" id="UP000663859">
    <property type="component" value="Unassembled WGS sequence"/>
</dbReference>
<dbReference type="Gene3D" id="1.10.1670.10">
    <property type="entry name" value="Helix-hairpin-Helix base-excision DNA repair enzymes (C-terminal)"/>
    <property type="match status" value="1"/>
</dbReference>
<keyword evidence="11" id="KW-0408">Iron</keyword>
<comment type="similarity">
    <text evidence="4">Belongs to the Nth/MutY family.</text>
</comment>
<dbReference type="InterPro" id="IPR015797">
    <property type="entry name" value="NUDIX_hydrolase-like_dom_sf"/>
</dbReference>
<dbReference type="AlphaFoldDB" id="A0A8J2BIV9"/>
<accession>A0A8J2BIV9</accession>
<evidence type="ECO:0000259" key="15">
    <source>
        <dbReference type="SMART" id="SM00478"/>
    </source>
</evidence>
<dbReference type="InterPro" id="IPR003265">
    <property type="entry name" value="HhH-GPD_domain"/>
</dbReference>
<reference evidence="16" key="1">
    <citation type="submission" date="2021-02" db="EMBL/GenBank/DDBJ databases">
        <authorList>
            <person name="Cremers G."/>
            <person name="Picone N."/>
        </authorList>
    </citation>
    <scope>NUCLEOTIDE SEQUENCE</scope>
    <source>
        <strain evidence="16">PQ17</strain>
    </source>
</reference>
<dbReference type="Pfam" id="PF00633">
    <property type="entry name" value="HHH"/>
    <property type="match status" value="1"/>
</dbReference>
<dbReference type="InterPro" id="IPR023170">
    <property type="entry name" value="HhH_base_excis_C"/>
</dbReference>
<proteinExistence type="inferred from homology"/>
<dbReference type="RefSeq" id="WP_214096275.1">
    <property type="nucleotide sequence ID" value="NZ_CAJNOB010000010.1"/>
</dbReference>
<dbReference type="GO" id="GO:0000701">
    <property type="term" value="F:purine-specific mismatch base pair DNA N-glycosylase activity"/>
    <property type="evidence" value="ECO:0007669"/>
    <property type="project" value="UniProtKB-EC"/>
</dbReference>
<dbReference type="GO" id="GO:0006298">
    <property type="term" value="P:mismatch repair"/>
    <property type="evidence" value="ECO:0007669"/>
    <property type="project" value="TreeGrafter"/>
</dbReference>
<evidence type="ECO:0000256" key="9">
    <source>
        <dbReference type="ARBA" id="ARBA00022763"/>
    </source>
</evidence>
<dbReference type="SUPFAM" id="SSF55811">
    <property type="entry name" value="Nudix"/>
    <property type="match status" value="1"/>
</dbReference>
<evidence type="ECO:0000256" key="6">
    <source>
        <dbReference type="ARBA" id="ARBA00022023"/>
    </source>
</evidence>
<dbReference type="EMBL" id="CAJNOB010000010">
    <property type="protein sequence ID" value="CAF0695051.1"/>
    <property type="molecule type" value="Genomic_DNA"/>
</dbReference>